<evidence type="ECO:0008006" key="4">
    <source>
        <dbReference type="Google" id="ProtNLM"/>
    </source>
</evidence>
<dbReference type="PROSITE" id="PS51257">
    <property type="entry name" value="PROKAR_LIPOPROTEIN"/>
    <property type="match status" value="1"/>
</dbReference>
<evidence type="ECO:0000313" key="2">
    <source>
        <dbReference type="EMBL" id="MFC5015139.1"/>
    </source>
</evidence>
<organism evidence="2 3">
    <name type="scientific">Streptomyces lienomycini</name>
    <dbReference type="NCBI Taxonomy" id="284035"/>
    <lineage>
        <taxon>Bacteria</taxon>
        <taxon>Bacillati</taxon>
        <taxon>Actinomycetota</taxon>
        <taxon>Actinomycetes</taxon>
        <taxon>Kitasatosporales</taxon>
        <taxon>Streptomycetaceae</taxon>
        <taxon>Streptomyces</taxon>
    </lineage>
</organism>
<keyword evidence="1" id="KW-0732">Signal</keyword>
<name>A0ABV9WPE5_9ACTN</name>
<dbReference type="RefSeq" id="WP_271320666.1">
    <property type="nucleotide sequence ID" value="NZ_BAAATN010000027.1"/>
</dbReference>
<feature type="signal peptide" evidence="1">
    <location>
        <begin position="1"/>
        <end position="17"/>
    </location>
</feature>
<accession>A0ABV9WPE5</accession>
<protein>
    <recommendedName>
        <fullName evidence="4">DUF3558 domain-containing protein</fullName>
    </recommendedName>
</protein>
<feature type="chain" id="PRO_5045653158" description="DUF3558 domain-containing protein" evidence="1">
    <location>
        <begin position="18"/>
        <end position="170"/>
    </location>
</feature>
<gene>
    <name evidence="2" type="ORF">ACFPRC_09640</name>
</gene>
<keyword evidence="3" id="KW-1185">Reference proteome</keyword>
<dbReference type="EMBL" id="JBHSJO010000001">
    <property type="protein sequence ID" value="MFC5015139.1"/>
    <property type="molecule type" value="Genomic_DNA"/>
</dbReference>
<evidence type="ECO:0000256" key="1">
    <source>
        <dbReference type="SAM" id="SignalP"/>
    </source>
</evidence>
<reference evidence="3" key="1">
    <citation type="journal article" date="2019" name="Int. J. Syst. Evol. Microbiol.">
        <title>The Global Catalogue of Microorganisms (GCM) 10K type strain sequencing project: providing services to taxonomists for standard genome sequencing and annotation.</title>
        <authorList>
            <consortium name="The Broad Institute Genomics Platform"/>
            <consortium name="The Broad Institute Genome Sequencing Center for Infectious Disease"/>
            <person name="Wu L."/>
            <person name="Ma J."/>
        </authorList>
    </citation>
    <scope>NUCLEOTIDE SEQUENCE [LARGE SCALE GENOMIC DNA]</scope>
    <source>
        <strain evidence="3">CGMCC 4.1542</strain>
    </source>
</reference>
<sequence length="170" mass="18398">MKIYRAAIMSMALMALAGCSGTKSERSYDIPEKLCGTLVDRETISELLPAGEKITVQKKTPVPSRQRCQVSVDDEVALKVSQEWWKAGSNVTDVARGVPQLDSATLTDSEDFLQSSTGAAQRARCKSPEHGDQTLFVTFQVYSGEVGDSAAVKKLVTAYTQAVEDSSLCQ</sequence>
<dbReference type="Proteomes" id="UP001595855">
    <property type="component" value="Unassembled WGS sequence"/>
</dbReference>
<evidence type="ECO:0000313" key="3">
    <source>
        <dbReference type="Proteomes" id="UP001595855"/>
    </source>
</evidence>
<comment type="caution">
    <text evidence="2">The sequence shown here is derived from an EMBL/GenBank/DDBJ whole genome shotgun (WGS) entry which is preliminary data.</text>
</comment>
<proteinExistence type="predicted"/>